<accession>A0ABM7X170</accession>
<sequence length="65" mass="7451">MAMQQTGHEASAPTTLRDTPEEKRAELYRIIEEIGNARADRAAVLRARFDELWSELGDEAERKLH</sequence>
<feature type="region of interest" description="Disordered" evidence="1">
    <location>
        <begin position="1"/>
        <end position="22"/>
    </location>
</feature>
<protein>
    <submittedName>
        <fullName evidence="2">Uncharacterized protein</fullName>
    </submittedName>
</protein>
<evidence type="ECO:0000313" key="2">
    <source>
        <dbReference type="EMBL" id="BDG05517.1"/>
    </source>
</evidence>
<dbReference type="EMBL" id="AP025591">
    <property type="protein sequence ID" value="BDG05517.1"/>
    <property type="molecule type" value="Genomic_DNA"/>
</dbReference>
<evidence type="ECO:0000256" key="1">
    <source>
        <dbReference type="SAM" id="MobiDB-lite"/>
    </source>
</evidence>
<gene>
    <name evidence="2" type="ORF">AMOR_45130</name>
</gene>
<reference evidence="3" key="1">
    <citation type="journal article" date="2022" name="Int. J. Syst. Evol. Microbiol.">
        <title>Anaeromyxobacter oryzae sp. nov., Anaeromyxobacter diazotrophicus sp. nov. and Anaeromyxobacter paludicola sp. nov., isolated from paddy soils.</title>
        <authorList>
            <person name="Itoh H."/>
            <person name="Xu Z."/>
            <person name="Mise K."/>
            <person name="Masuda Y."/>
            <person name="Ushijima N."/>
            <person name="Hayakawa C."/>
            <person name="Shiratori Y."/>
            <person name="Senoo K."/>
        </authorList>
    </citation>
    <scope>NUCLEOTIDE SEQUENCE [LARGE SCALE GENOMIC DNA]</scope>
    <source>
        <strain evidence="3">Red232</strain>
    </source>
</reference>
<organism evidence="2 3">
    <name type="scientific">Anaeromyxobacter oryzae</name>
    <dbReference type="NCBI Taxonomy" id="2918170"/>
    <lineage>
        <taxon>Bacteria</taxon>
        <taxon>Pseudomonadati</taxon>
        <taxon>Myxococcota</taxon>
        <taxon>Myxococcia</taxon>
        <taxon>Myxococcales</taxon>
        <taxon>Cystobacterineae</taxon>
        <taxon>Anaeromyxobacteraceae</taxon>
        <taxon>Anaeromyxobacter</taxon>
    </lineage>
</organism>
<proteinExistence type="predicted"/>
<name>A0ABM7X170_9BACT</name>
<evidence type="ECO:0000313" key="3">
    <source>
        <dbReference type="Proteomes" id="UP001162891"/>
    </source>
</evidence>
<feature type="compositionally biased region" description="Polar residues" evidence="1">
    <location>
        <begin position="1"/>
        <end position="17"/>
    </location>
</feature>
<dbReference type="RefSeq" id="WP_248354423.1">
    <property type="nucleotide sequence ID" value="NZ_AP025591.1"/>
</dbReference>
<keyword evidence="3" id="KW-1185">Reference proteome</keyword>
<dbReference type="Proteomes" id="UP001162891">
    <property type="component" value="Chromosome"/>
</dbReference>